<organism evidence="1 2">
    <name type="scientific">Paraburkholderia dioscoreae</name>
    <dbReference type="NCBI Taxonomy" id="2604047"/>
    <lineage>
        <taxon>Bacteria</taxon>
        <taxon>Pseudomonadati</taxon>
        <taxon>Pseudomonadota</taxon>
        <taxon>Betaproteobacteria</taxon>
        <taxon>Burkholderiales</taxon>
        <taxon>Burkholderiaceae</taxon>
        <taxon>Paraburkholderia</taxon>
    </lineage>
</organism>
<dbReference type="EMBL" id="LR699553">
    <property type="protein sequence ID" value="VVD30808.1"/>
    <property type="molecule type" value="Genomic_DNA"/>
</dbReference>
<reference evidence="1 2" key="1">
    <citation type="submission" date="2019-08" db="EMBL/GenBank/DDBJ databases">
        <authorList>
            <person name="Herpell B J."/>
        </authorList>
    </citation>
    <scope>NUCLEOTIDE SEQUENCE [LARGE SCALE GENOMIC DNA]</scope>
    <source>
        <strain evidence="2">Msb3</strain>
    </source>
</reference>
<keyword evidence="2" id="KW-1185">Reference proteome</keyword>
<dbReference type="AlphaFoldDB" id="A0A5Q4ZKJ0"/>
<evidence type="ECO:0000313" key="2">
    <source>
        <dbReference type="Proteomes" id="UP000325811"/>
    </source>
</evidence>
<evidence type="ECO:0000313" key="1">
    <source>
        <dbReference type="EMBL" id="VVD30808.1"/>
    </source>
</evidence>
<proteinExistence type="predicted"/>
<sequence length="60" mass="7153">MEPRVRKRRKTVSIRYVLWRIRPDRRKHQIEAMAQNAASDYKTQLALTISRGVKPVSFSR</sequence>
<dbReference type="KEGG" id="pdio:PDMSB3_4364"/>
<accession>A0A5Q4ZKJ0</accession>
<dbReference type="Proteomes" id="UP000325811">
    <property type="component" value="Chromosome I"/>
</dbReference>
<gene>
    <name evidence="1" type="ORF">PDMSB3_4364</name>
</gene>
<protein>
    <submittedName>
        <fullName evidence="1">Uncharacterized protein</fullName>
    </submittedName>
</protein>
<name>A0A5Q4ZKJ0_9BURK</name>